<keyword evidence="2" id="KW-0813">Transport</keyword>
<accession>A0ABT8SU90</accession>
<organism evidence="8 9">
    <name type="scientific">Rhizobium oryzicola</name>
    <dbReference type="NCBI Taxonomy" id="1232668"/>
    <lineage>
        <taxon>Bacteria</taxon>
        <taxon>Pseudomonadati</taxon>
        <taxon>Pseudomonadota</taxon>
        <taxon>Alphaproteobacteria</taxon>
        <taxon>Hyphomicrobiales</taxon>
        <taxon>Rhizobiaceae</taxon>
        <taxon>Rhizobium/Agrobacterium group</taxon>
        <taxon>Rhizobium</taxon>
    </lineage>
</organism>
<name>A0ABT8SU90_9HYPH</name>
<reference evidence="8" key="2">
    <citation type="submission" date="2023-07" db="EMBL/GenBank/DDBJ databases">
        <authorList>
            <person name="Sun H."/>
        </authorList>
    </citation>
    <scope>NUCLEOTIDE SEQUENCE</scope>
    <source>
        <strain evidence="8">05753</strain>
    </source>
</reference>
<proteinExistence type="inferred from homology"/>
<dbReference type="InterPro" id="IPR003593">
    <property type="entry name" value="AAA+_ATPase"/>
</dbReference>
<evidence type="ECO:0000256" key="2">
    <source>
        <dbReference type="ARBA" id="ARBA00022448"/>
    </source>
</evidence>
<keyword evidence="4 8" id="KW-0067">ATP-binding</keyword>
<keyword evidence="6" id="KW-0406">Ion transport</keyword>
<comment type="similarity">
    <text evidence="1">Belongs to the ABC transporter superfamily.</text>
</comment>
<dbReference type="Proteomes" id="UP001169006">
    <property type="component" value="Unassembled WGS sequence"/>
</dbReference>
<evidence type="ECO:0000256" key="4">
    <source>
        <dbReference type="ARBA" id="ARBA00022840"/>
    </source>
</evidence>
<evidence type="ECO:0000256" key="5">
    <source>
        <dbReference type="ARBA" id="ARBA00022906"/>
    </source>
</evidence>
<dbReference type="PROSITE" id="PS00211">
    <property type="entry name" value="ABC_TRANSPORTER_1"/>
    <property type="match status" value="1"/>
</dbReference>
<dbReference type="SMART" id="SM00382">
    <property type="entry name" value="AAA"/>
    <property type="match status" value="1"/>
</dbReference>
<dbReference type="InterPro" id="IPR050153">
    <property type="entry name" value="Metal_Ion_Import_ABC"/>
</dbReference>
<evidence type="ECO:0000256" key="1">
    <source>
        <dbReference type="ARBA" id="ARBA00005417"/>
    </source>
</evidence>
<evidence type="ECO:0000256" key="3">
    <source>
        <dbReference type="ARBA" id="ARBA00022741"/>
    </source>
</evidence>
<keyword evidence="9" id="KW-1185">Reference proteome</keyword>
<protein>
    <submittedName>
        <fullName evidence="8">ABC transporter ATP-binding protein</fullName>
    </submittedName>
</protein>
<dbReference type="PANTHER" id="PTHR42734">
    <property type="entry name" value="METAL TRANSPORT SYSTEM ATP-BINDING PROTEIN TM_0124-RELATED"/>
    <property type="match status" value="1"/>
</dbReference>
<gene>
    <name evidence="8" type="ORF">Q2T52_04335</name>
</gene>
<dbReference type="Pfam" id="PF00005">
    <property type="entry name" value="ABC_tran"/>
    <property type="match status" value="1"/>
</dbReference>
<dbReference type="InterPro" id="IPR017871">
    <property type="entry name" value="ABC_transporter-like_CS"/>
</dbReference>
<comment type="caution">
    <text evidence="8">The sequence shown here is derived from an EMBL/GenBank/DDBJ whole genome shotgun (WGS) entry which is preliminary data.</text>
</comment>
<dbReference type="InterPro" id="IPR003439">
    <property type="entry name" value="ABC_transporter-like_ATP-bd"/>
</dbReference>
<evidence type="ECO:0000256" key="6">
    <source>
        <dbReference type="ARBA" id="ARBA00023065"/>
    </source>
</evidence>
<dbReference type="PANTHER" id="PTHR42734:SF5">
    <property type="entry name" value="IRON TRANSPORT SYSTEM ATP-BINDING PROTEIN HI_0361-RELATED"/>
    <property type="match status" value="1"/>
</dbReference>
<dbReference type="GO" id="GO:0005524">
    <property type="term" value="F:ATP binding"/>
    <property type="evidence" value="ECO:0007669"/>
    <property type="project" value="UniProtKB-KW"/>
</dbReference>
<reference evidence="8" key="1">
    <citation type="journal article" date="2015" name="Int. J. Syst. Evol. Microbiol.">
        <title>Rhizobium oryzicola sp. nov., potential plant-growth-promoting endophytic bacteria isolated from rice roots.</title>
        <authorList>
            <person name="Zhang X.X."/>
            <person name="Gao J.S."/>
            <person name="Cao Y.H."/>
            <person name="Sheirdil R.A."/>
            <person name="Wang X.C."/>
            <person name="Zhang L."/>
        </authorList>
    </citation>
    <scope>NUCLEOTIDE SEQUENCE</scope>
    <source>
        <strain evidence="8">05753</strain>
    </source>
</reference>
<dbReference type="RefSeq" id="WP_302075431.1">
    <property type="nucleotide sequence ID" value="NZ_JAUKWQ010000001.1"/>
</dbReference>
<dbReference type="CDD" id="cd03235">
    <property type="entry name" value="ABC_Metallic_Cations"/>
    <property type="match status" value="1"/>
</dbReference>
<dbReference type="PROSITE" id="PS50893">
    <property type="entry name" value="ABC_TRANSPORTER_2"/>
    <property type="match status" value="1"/>
</dbReference>
<keyword evidence="5" id="KW-0862">Zinc</keyword>
<evidence type="ECO:0000313" key="8">
    <source>
        <dbReference type="EMBL" id="MDO1581317.1"/>
    </source>
</evidence>
<dbReference type="Gene3D" id="3.40.50.300">
    <property type="entry name" value="P-loop containing nucleotide triphosphate hydrolases"/>
    <property type="match status" value="1"/>
</dbReference>
<keyword evidence="5" id="KW-0864">Zinc transport</keyword>
<dbReference type="InterPro" id="IPR027417">
    <property type="entry name" value="P-loop_NTPase"/>
</dbReference>
<evidence type="ECO:0000313" key="9">
    <source>
        <dbReference type="Proteomes" id="UP001169006"/>
    </source>
</evidence>
<sequence length="252" mass="27129">MGGQPAMSSGGIDLTNVTITYDRHPAVHHLSGRIEAGSLTAIAGPNGAGKSTLLKAIMGELKPAEGKIIKGFTASDIGYLPQAAEINRRFPISVLDTVMLGAWKRSGAFRAVGRQDMIKAGDALSAVGLEGFERRPVGSLSAGQFQRVLFARLLLQDAPLILLDEPFTAIDARTTRDLIDIVCRWHGEGRTVVAVLHDFDQVRAHFPQTLLIARELIAWGRTEEALSPANLLTARAMAERWDENAAICEPAA</sequence>
<dbReference type="SUPFAM" id="SSF52540">
    <property type="entry name" value="P-loop containing nucleoside triphosphate hydrolases"/>
    <property type="match status" value="1"/>
</dbReference>
<evidence type="ECO:0000259" key="7">
    <source>
        <dbReference type="PROSITE" id="PS50893"/>
    </source>
</evidence>
<feature type="domain" description="ABC transporter" evidence="7">
    <location>
        <begin position="12"/>
        <end position="239"/>
    </location>
</feature>
<keyword evidence="3" id="KW-0547">Nucleotide-binding</keyword>
<dbReference type="EMBL" id="JAUKWQ010000001">
    <property type="protein sequence ID" value="MDO1581317.1"/>
    <property type="molecule type" value="Genomic_DNA"/>
</dbReference>